<dbReference type="Proteomes" id="UP000237271">
    <property type="component" value="Unassembled WGS sequence"/>
</dbReference>
<evidence type="ECO:0000313" key="2">
    <source>
        <dbReference type="Proteomes" id="UP000237271"/>
    </source>
</evidence>
<accession>A0A2P4YFY6</accession>
<gene>
    <name evidence="1" type="ORF">PHPALM_5994</name>
</gene>
<protein>
    <submittedName>
        <fullName evidence="1">Uncharacterized protein</fullName>
    </submittedName>
</protein>
<name>A0A2P4YFY6_9STRA</name>
<dbReference type="OrthoDB" id="128572at2759"/>
<keyword evidence="2" id="KW-1185">Reference proteome</keyword>
<comment type="caution">
    <text evidence="1">The sequence shown here is derived from an EMBL/GenBank/DDBJ whole genome shotgun (WGS) entry which is preliminary data.</text>
</comment>
<reference evidence="1 2" key="1">
    <citation type="journal article" date="2017" name="Genome Biol. Evol.">
        <title>Phytophthora megakarya and P. palmivora, closely related causal agents of cacao black pod rot, underwent increases in genome sizes and gene numbers by different mechanisms.</title>
        <authorList>
            <person name="Ali S.S."/>
            <person name="Shao J."/>
            <person name="Lary D.J."/>
            <person name="Kronmiller B."/>
            <person name="Shen D."/>
            <person name="Strem M.D."/>
            <person name="Amoako-Attah I."/>
            <person name="Akrofi A.Y."/>
            <person name="Begoude B.A."/>
            <person name="Ten Hoopen G.M."/>
            <person name="Coulibaly K."/>
            <person name="Kebe B.I."/>
            <person name="Melnick R.L."/>
            <person name="Guiltinan M.J."/>
            <person name="Tyler B.M."/>
            <person name="Meinhardt L.W."/>
            <person name="Bailey B.A."/>
        </authorList>
    </citation>
    <scope>NUCLEOTIDE SEQUENCE [LARGE SCALE GENOMIC DNA]</scope>
    <source>
        <strain evidence="2">sbr112.9</strain>
    </source>
</reference>
<dbReference type="EMBL" id="NCKW01003397">
    <property type="protein sequence ID" value="POM76737.1"/>
    <property type="molecule type" value="Genomic_DNA"/>
</dbReference>
<evidence type="ECO:0000313" key="1">
    <source>
        <dbReference type="EMBL" id="POM76737.1"/>
    </source>
</evidence>
<proteinExistence type="predicted"/>
<sequence length="75" mass="8797">MRGRNSDGEVTPVDELVNLCHSPLFTFFYIMPNSLWVMIDVDMKRYNFQQFHRHAQFMQTRAIARESQSPKSTGS</sequence>
<dbReference type="AlphaFoldDB" id="A0A2P4YFY6"/>
<organism evidence="1 2">
    <name type="scientific">Phytophthora palmivora</name>
    <dbReference type="NCBI Taxonomy" id="4796"/>
    <lineage>
        <taxon>Eukaryota</taxon>
        <taxon>Sar</taxon>
        <taxon>Stramenopiles</taxon>
        <taxon>Oomycota</taxon>
        <taxon>Peronosporomycetes</taxon>
        <taxon>Peronosporales</taxon>
        <taxon>Peronosporaceae</taxon>
        <taxon>Phytophthora</taxon>
    </lineage>
</organism>